<dbReference type="Pfam" id="PF13527">
    <property type="entry name" value="Acetyltransf_9"/>
    <property type="match status" value="1"/>
</dbReference>
<dbReference type="SUPFAM" id="SSF55718">
    <property type="entry name" value="SCP-like"/>
    <property type="match status" value="1"/>
</dbReference>
<feature type="domain" description="N-acetyltransferase" evidence="1">
    <location>
        <begin position="1"/>
        <end position="146"/>
    </location>
</feature>
<evidence type="ECO:0000313" key="3">
    <source>
        <dbReference type="Proteomes" id="UP000677016"/>
    </source>
</evidence>
<proteinExistence type="predicted"/>
<dbReference type="InterPro" id="IPR000182">
    <property type="entry name" value="GNAT_dom"/>
</dbReference>
<dbReference type="PANTHER" id="PTHR37817:SF1">
    <property type="entry name" value="N-ACETYLTRANSFERASE EIS"/>
    <property type="match status" value="1"/>
</dbReference>
<dbReference type="Pfam" id="PF13530">
    <property type="entry name" value="SCP2_2"/>
    <property type="match status" value="1"/>
</dbReference>
<comment type="caution">
    <text evidence="2">The sequence shown here is derived from an EMBL/GenBank/DDBJ whole genome shotgun (WGS) entry which is preliminary data.</text>
</comment>
<dbReference type="Gene3D" id="3.30.1050.10">
    <property type="entry name" value="SCP2 sterol-binding domain"/>
    <property type="match status" value="1"/>
</dbReference>
<dbReference type="Gene3D" id="3.40.630.30">
    <property type="match status" value="2"/>
</dbReference>
<dbReference type="AlphaFoldDB" id="A0A941D6X8"/>
<evidence type="ECO:0000259" key="1">
    <source>
        <dbReference type="PROSITE" id="PS51186"/>
    </source>
</evidence>
<name>A0A941D6X8_9MICO</name>
<gene>
    <name evidence="2" type="ORF">KC207_07995</name>
</gene>
<dbReference type="InterPro" id="IPR025559">
    <property type="entry name" value="Eis_dom"/>
</dbReference>
<dbReference type="GO" id="GO:0034069">
    <property type="term" value="F:aminoglycoside N-acetyltransferase activity"/>
    <property type="evidence" value="ECO:0007669"/>
    <property type="project" value="TreeGrafter"/>
</dbReference>
<dbReference type="InterPro" id="IPR016181">
    <property type="entry name" value="Acyl_CoA_acyltransferase"/>
</dbReference>
<dbReference type="PANTHER" id="PTHR37817">
    <property type="entry name" value="N-ACETYLTRANSFERASE EIS"/>
    <property type="match status" value="1"/>
</dbReference>
<keyword evidence="2" id="KW-0808">Transferase</keyword>
<dbReference type="PROSITE" id="PS51186">
    <property type="entry name" value="GNAT"/>
    <property type="match status" value="1"/>
</dbReference>
<keyword evidence="3" id="KW-1185">Reference proteome</keyword>
<dbReference type="Proteomes" id="UP000677016">
    <property type="component" value="Unassembled WGS sequence"/>
</dbReference>
<protein>
    <submittedName>
        <fullName evidence="2">GNAT family N-acetyltransferase</fullName>
        <ecNumber evidence="2">2.3.1.-</ecNumber>
    </submittedName>
</protein>
<organism evidence="2 3">
    <name type="scientific">Phycicoccus avicenniae</name>
    <dbReference type="NCBI Taxonomy" id="2828860"/>
    <lineage>
        <taxon>Bacteria</taxon>
        <taxon>Bacillati</taxon>
        <taxon>Actinomycetota</taxon>
        <taxon>Actinomycetes</taxon>
        <taxon>Micrococcales</taxon>
        <taxon>Intrasporangiaceae</taxon>
        <taxon>Phycicoccus</taxon>
    </lineage>
</organism>
<dbReference type="InterPro" id="IPR051554">
    <property type="entry name" value="Acetyltransferase_Eis"/>
</dbReference>
<accession>A0A941D6X8</accession>
<dbReference type="InterPro" id="IPR041380">
    <property type="entry name" value="Acetyltransf_17"/>
</dbReference>
<dbReference type="SUPFAM" id="SSF55729">
    <property type="entry name" value="Acyl-CoA N-acyltransferases (Nat)"/>
    <property type="match status" value="1"/>
</dbReference>
<dbReference type="InterPro" id="IPR036527">
    <property type="entry name" value="SCP2_sterol-bd_dom_sf"/>
</dbReference>
<dbReference type="GO" id="GO:0030649">
    <property type="term" value="P:aminoglycoside antibiotic catabolic process"/>
    <property type="evidence" value="ECO:0007669"/>
    <property type="project" value="TreeGrafter"/>
</dbReference>
<keyword evidence="2" id="KW-0012">Acyltransferase</keyword>
<dbReference type="EMBL" id="JAGSNF010000009">
    <property type="protein sequence ID" value="MBR7743229.1"/>
    <property type="molecule type" value="Genomic_DNA"/>
</dbReference>
<dbReference type="Pfam" id="PF17668">
    <property type="entry name" value="Acetyltransf_17"/>
    <property type="match status" value="1"/>
</dbReference>
<dbReference type="EC" id="2.3.1.-" evidence="2"/>
<sequence>MQTRVLTDADADRAFALGAEAFASAPPGARREPAEVPAWRTNVGVVDDDGAVVAKASGLRFSSWWHGAALPTLGVASVVVGAEHRGRGLLAGMLQALLEDGATHGEGVSMLYPTAAGIYRSLGWEVFASYDTVELPTAALARVRPPADVRTRRAGPEDLPAVRSTWTAWARHHDGPLTRDGAAFEETPDEMLAEQHGITLAVGPDGEAVGHAAWTRSRGYRGEGLLEVSDLVATSADGYRALWHLLGTFEPVAPRTRLRTSGDDPARLVLPTAAWDVIERQPCMLRVDDPAGVLAAVGPAVPGLAAEVPFAVRGDRLARADGDYRLVLRPDGPGTCERVEPSADAVVLSPQGLALAFAGVHSCATLRMLGHLAGPDAHDAVLDAVLGGRQAHVRDYF</sequence>
<dbReference type="RefSeq" id="WP_211602473.1">
    <property type="nucleotide sequence ID" value="NZ_JAGSNF010000009.1"/>
</dbReference>
<reference evidence="2" key="1">
    <citation type="submission" date="2021-04" db="EMBL/GenBank/DDBJ databases">
        <title>Phycicoccus avicenniae sp. nov., a novel endophytic actinomycetes isolated from branch of Avicennia mariana.</title>
        <authorList>
            <person name="Tuo L."/>
        </authorList>
    </citation>
    <scope>NUCLEOTIDE SEQUENCE</scope>
    <source>
        <strain evidence="2">BSK3Z-2</strain>
    </source>
</reference>
<evidence type="ECO:0000313" key="2">
    <source>
        <dbReference type="EMBL" id="MBR7743229.1"/>
    </source>
</evidence>